<dbReference type="GeneID" id="85311867"/>
<sequence length="326" mass="35292">MPQINGQEVGPIGFGLMGLTWRATPPPEEQAFAAMRAALDNGCNFWNGGEIYGTPSYNSLVLLERYFAQYPEDADKVVLSVKGAAGPAGPDGSPEGIRRSIDNVLAQLGGRKRLDIFECARRDPGVPMQDTFAAMQEYVDRGQLGGISLSEVSAATIHEAVKVAKIVAVEVELSLWATDVLTNGVAAACAQYNIPLVAYSPIGRGMLTGQIKSIDDIPKDDARRHFPRFFPENFDINLQLMKQVEQLAQKKGCTPAQLAISWTKSLSKRPGMPVIIPIPGATTAERVNENSKAVELSIAELDEIDTTLAGFEVQGARYPPYIPMDT</sequence>
<proteinExistence type="predicted"/>
<dbReference type="RefSeq" id="XP_060280854.1">
    <property type="nucleotide sequence ID" value="XM_060428680.1"/>
</dbReference>
<dbReference type="PANTHER" id="PTHR43625:SF78">
    <property type="entry name" value="PYRIDOXAL REDUCTASE-RELATED"/>
    <property type="match status" value="1"/>
</dbReference>
<dbReference type="EMBL" id="MU839019">
    <property type="protein sequence ID" value="KAK1764641.1"/>
    <property type="molecule type" value="Genomic_DNA"/>
</dbReference>
<dbReference type="CDD" id="cd19077">
    <property type="entry name" value="AKR_AKR8A1-2"/>
    <property type="match status" value="1"/>
</dbReference>
<dbReference type="InterPro" id="IPR050791">
    <property type="entry name" value="Aldo-Keto_reductase"/>
</dbReference>
<dbReference type="PANTHER" id="PTHR43625">
    <property type="entry name" value="AFLATOXIN B1 ALDEHYDE REDUCTASE"/>
    <property type="match status" value="1"/>
</dbReference>
<comment type="caution">
    <text evidence="3">The sequence shown here is derived from an EMBL/GenBank/DDBJ whole genome shotgun (WGS) entry which is preliminary data.</text>
</comment>
<name>A0AAJ0BUS6_9PEZI</name>
<dbReference type="InterPro" id="IPR023210">
    <property type="entry name" value="NADP_OxRdtase_dom"/>
</dbReference>
<dbReference type="Gene3D" id="3.20.20.100">
    <property type="entry name" value="NADP-dependent oxidoreductase domain"/>
    <property type="match status" value="1"/>
</dbReference>
<evidence type="ECO:0000313" key="3">
    <source>
        <dbReference type="EMBL" id="KAK1764641.1"/>
    </source>
</evidence>
<reference evidence="3" key="1">
    <citation type="submission" date="2023-06" db="EMBL/GenBank/DDBJ databases">
        <title>Genome-scale phylogeny and comparative genomics of the fungal order Sordariales.</title>
        <authorList>
            <consortium name="Lawrence Berkeley National Laboratory"/>
            <person name="Hensen N."/>
            <person name="Bonometti L."/>
            <person name="Westerberg I."/>
            <person name="Brannstrom I.O."/>
            <person name="Guillou S."/>
            <person name="Cros-Aarteil S."/>
            <person name="Calhoun S."/>
            <person name="Haridas S."/>
            <person name="Kuo A."/>
            <person name="Mondo S."/>
            <person name="Pangilinan J."/>
            <person name="Riley R."/>
            <person name="Labutti K."/>
            <person name="Andreopoulos B."/>
            <person name="Lipzen A."/>
            <person name="Chen C."/>
            <person name="Yanf M."/>
            <person name="Daum C."/>
            <person name="Ng V."/>
            <person name="Clum A."/>
            <person name="Steindorff A."/>
            <person name="Ohm R."/>
            <person name="Martin F."/>
            <person name="Silar P."/>
            <person name="Natvig D."/>
            <person name="Lalanne C."/>
            <person name="Gautier V."/>
            <person name="Ament-Velasquez S.L."/>
            <person name="Kruys A."/>
            <person name="Hutchinson M.I."/>
            <person name="Powell A.J."/>
            <person name="Barry K."/>
            <person name="Miller A.N."/>
            <person name="Grigoriev I.V."/>
            <person name="Debuchy R."/>
            <person name="Gladieux P."/>
            <person name="Thoren M.H."/>
            <person name="Johannesson H."/>
        </authorList>
    </citation>
    <scope>NUCLEOTIDE SEQUENCE</scope>
    <source>
        <strain evidence="3">8032-3</strain>
    </source>
</reference>
<evidence type="ECO:0000256" key="1">
    <source>
        <dbReference type="ARBA" id="ARBA00023002"/>
    </source>
</evidence>
<accession>A0AAJ0BUS6</accession>
<evidence type="ECO:0000313" key="4">
    <source>
        <dbReference type="Proteomes" id="UP001244011"/>
    </source>
</evidence>
<feature type="domain" description="NADP-dependent oxidoreductase" evidence="2">
    <location>
        <begin position="11"/>
        <end position="306"/>
    </location>
</feature>
<dbReference type="InterPro" id="IPR036812">
    <property type="entry name" value="NAD(P)_OxRdtase_dom_sf"/>
</dbReference>
<dbReference type="GO" id="GO:0005737">
    <property type="term" value="C:cytoplasm"/>
    <property type="evidence" value="ECO:0007669"/>
    <property type="project" value="TreeGrafter"/>
</dbReference>
<protein>
    <submittedName>
        <fullName evidence="3">NADP-dependent oxidoreductase domain-containing protein</fullName>
    </submittedName>
</protein>
<dbReference type="Proteomes" id="UP001244011">
    <property type="component" value="Unassembled WGS sequence"/>
</dbReference>
<organism evidence="3 4">
    <name type="scientific">Phialemonium atrogriseum</name>
    <dbReference type="NCBI Taxonomy" id="1093897"/>
    <lineage>
        <taxon>Eukaryota</taxon>
        <taxon>Fungi</taxon>
        <taxon>Dikarya</taxon>
        <taxon>Ascomycota</taxon>
        <taxon>Pezizomycotina</taxon>
        <taxon>Sordariomycetes</taxon>
        <taxon>Sordariomycetidae</taxon>
        <taxon>Cephalothecales</taxon>
        <taxon>Cephalothecaceae</taxon>
        <taxon>Phialemonium</taxon>
    </lineage>
</organism>
<dbReference type="GO" id="GO:0016491">
    <property type="term" value="F:oxidoreductase activity"/>
    <property type="evidence" value="ECO:0007669"/>
    <property type="project" value="UniProtKB-KW"/>
</dbReference>
<gene>
    <name evidence="3" type="ORF">QBC33DRAFT_546693</name>
</gene>
<keyword evidence="1" id="KW-0560">Oxidoreductase</keyword>
<dbReference type="AlphaFoldDB" id="A0AAJ0BUS6"/>
<dbReference type="Pfam" id="PF00248">
    <property type="entry name" value="Aldo_ket_red"/>
    <property type="match status" value="1"/>
</dbReference>
<evidence type="ECO:0000259" key="2">
    <source>
        <dbReference type="Pfam" id="PF00248"/>
    </source>
</evidence>
<keyword evidence="4" id="KW-1185">Reference proteome</keyword>
<dbReference type="SUPFAM" id="SSF51430">
    <property type="entry name" value="NAD(P)-linked oxidoreductase"/>
    <property type="match status" value="1"/>
</dbReference>